<evidence type="ECO:0000256" key="10">
    <source>
        <dbReference type="SAM" id="Coils"/>
    </source>
</evidence>
<keyword evidence="10" id="KW-0175">Coiled coil</keyword>
<evidence type="ECO:0000256" key="2">
    <source>
        <dbReference type="ARBA" id="ARBA00022516"/>
    </source>
</evidence>
<feature type="coiled-coil region" evidence="10">
    <location>
        <begin position="53"/>
        <end position="85"/>
    </location>
</feature>
<dbReference type="GO" id="GO:0006633">
    <property type="term" value="P:fatty acid biosynthetic process"/>
    <property type="evidence" value="ECO:0007669"/>
    <property type="project" value="UniProtKB-KW"/>
</dbReference>
<keyword evidence="2" id="KW-0444">Lipid biosynthesis</keyword>
<evidence type="ECO:0000256" key="7">
    <source>
        <dbReference type="ARBA" id="ARBA00023098"/>
    </source>
</evidence>
<evidence type="ECO:0008006" key="14">
    <source>
        <dbReference type="Google" id="ProtNLM"/>
    </source>
</evidence>
<comment type="subcellular location">
    <subcellularLocation>
        <location evidence="1">Membrane</location>
        <topology evidence="1">Multi-pass membrane protein</topology>
    </subcellularLocation>
</comment>
<keyword evidence="5" id="KW-0276">Fatty acid metabolism</keyword>
<feature type="transmembrane region" description="Helical" evidence="11">
    <location>
        <begin position="23"/>
        <end position="43"/>
    </location>
</feature>
<name>A0ABD2MTY7_9CUCU</name>
<evidence type="ECO:0000256" key="11">
    <source>
        <dbReference type="SAM" id="Phobius"/>
    </source>
</evidence>
<evidence type="ECO:0000256" key="4">
    <source>
        <dbReference type="ARBA" id="ARBA00022692"/>
    </source>
</evidence>
<dbReference type="Proteomes" id="UP001516400">
    <property type="component" value="Unassembled WGS sequence"/>
</dbReference>
<accession>A0ABD2MTY7</accession>
<evidence type="ECO:0000256" key="3">
    <source>
        <dbReference type="ARBA" id="ARBA00022679"/>
    </source>
</evidence>
<evidence type="ECO:0000256" key="8">
    <source>
        <dbReference type="ARBA" id="ARBA00023136"/>
    </source>
</evidence>
<keyword evidence="3" id="KW-0808">Transferase</keyword>
<evidence type="ECO:0000256" key="9">
    <source>
        <dbReference type="ARBA" id="ARBA00023160"/>
    </source>
</evidence>
<dbReference type="GO" id="GO:0016020">
    <property type="term" value="C:membrane"/>
    <property type="evidence" value="ECO:0007669"/>
    <property type="project" value="UniProtKB-SubCell"/>
</dbReference>
<keyword evidence="13" id="KW-1185">Reference proteome</keyword>
<evidence type="ECO:0000313" key="13">
    <source>
        <dbReference type="Proteomes" id="UP001516400"/>
    </source>
</evidence>
<keyword evidence="6 11" id="KW-1133">Transmembrane helix</keyword>
<dbReference type="AlphaFoldDB" id="A0ABD2MTY7"/>
<feature type="non-terminal residue" evidence="12">
    <location>
        <position position="1"/>
    </location>
</feature>
<keyword evidence="8 11" id="KW-0472">Membrane</keyword>
<comment type="caution">
    <text evidence="12">The sequence shown here is derived from an EMBL/GenBank/DDBJ whole genome shotgun (WGS) entry which is preliminary data.</text>
</comment>
<dbReference type="Pfam" id="PF01151">
    <property type="entry name" value="ELO"/>
    <property type="match status" value="1"/>
</dbReference>
<gene>
    <name evidence="12" type="ORF">HHI36_008943</name>
</gene>
<keyword evidence="7" id="KW-0443">Lipid metabolism</keyword>
<sequence length="98" mass="11416">VQFCIIFVHNGQVLFRDCDYPKFIAFLLSAQALFFLYLFGSFYHRSYVQSRKWDEARQKRQQARLAAKAKENKALEESLEAETKNGVSIHQNGKIKAN</sequence>
<dbReference type="GO" id="GO:0016740">
    <property type="term" value="F:transferase activity"/>
    <property type="evidence" value="ECO:0007669"/>
    <property type="project" value="UniProtKB-KW"/>
</dbReference>
<keyword evidence="4 11" id="KW-0812">Transmembrane</keyword>
<organism evidence="12 13">
    <name type="scientific">Cryptolaemus montrouzieri</name>
    <dbReference type="NCBI Taxonomy" id="559131"/>
    <lineage>
        <taxon>Eukaryota</taxon>
        <taxon>Metazoa</taxon>
        <taxon>Ecdysozoa</taxon>
        <taxon>Arthropoda</taxon>
        <taxon>Hexapoda</taxon>
        <taxon>Insecta</taxon>
        <taxon>Pterygota</taxon>
        <taxon>Neoptera</taxon>
        <taxon>Endopterygota</taxon>
        <taxon>Coleoptera</taxon>
        <taxon>Polyphaga</taxon>
        <taxon>Cucujiformia</taxon>
        <taxon>Coccinelloidea</taxon>
        <taxon>Coccinellidae</taxon>
        <taxon>Scymninae</taxon>
        <taxon>Scymnini</taxon>
        <taxon>Cryptolaemus</taxon>
    </lineage>
</organism>
<reference evidence="12 13" key="1">
    <citation type="journal article" date="2021" name="BMC Biol.">
        <title>Horizontally acquired antibacterial genes associated with adaptive radiation of ladybird beetles.</title>
        <authorList>
            <person name="Li H.S."/>
            <person name="Tang X.F."/>
            <person name="Huang Y.H."/>
            <person name="Xu Z.Y."/>
            <person name="Chen M.L."/>
            <person name="Du X.Y."/>
            <person name="Qiu B.Y."/>
            <person name="Chen P.T."/>
            <person name="Zhang W."/>
            <person name="Slipinski A."/>
            <person name="Escalona H.E."/>
            <person name="Waterhouse R.M."/>
            <person name="Zwick A."/>
            <person name="Pang H."/>
        </authorList>
    </citation>
    <scope>NUCLEOTIDE SEQUENCE [LARGE SCALE GENOMIC DNA]</scope>
    <source>
        <strain evidence="12">SYSU2018</strain>
    </source>
</reference>
<proteinExistence type="predicted"/>
<keyword evidence="9" id="KW-0275">Fatty acid biosynthesis</keyword>
<dbReference type="InterPro" id="IPR002076">
    <property type="entry name" value="ELO_fam"/>
</dbReference>
<dbReference type="EMBL" id="JABFTP020000021">
    <property type="protein sequence ID" value="KAL3269886.1"/>
    <property type="molecule type" value="Genomic_DNA"/>
</dbReference>
<evidence type="ECO:0000313" key="12">
    <source>
        <dbReference type="EMBL" id="KAL3269886.1"/>
    </source>
</evidence>
<evidence type="ECO:0000256" key="1">
    <source>
        <dbReference type="ARBA" id="ARBA00004141"/>
    </source>
</evidence>
<evidence type="ECO:0000256" key="6">
    <source>
        <dbReference type="ARBA" id="ARBA00022989"/>
    </source>
</evidence>
<protein>
    <recommendedName>
        <fullName evidence="14">Very-long-chain 3-oxoacyl-CoA synthase</fullName>
    </recommendedName>
</protein>
<evidence type="ECO:0000256" key="5">
    <source>
        <dbReference type="ARBA" id="ARBA00022832"/>
    </source>
</evidence>